<organism evidence="2">
    <name type="scientific">uncultured Caudovirales phage</name>
    <dbReference type="NCBI Taxonomy" id="2100421"/>
    <lineage>
        <taxon>Viruses</taxon>
        <taxon>Duplodnaviria</taxon>
        <taxon>Heunggongvirae</taxon>
        <taxon>Uroviricota</taxon>
        <taxon>Caudoviricetes</taxon>
        <taxon>Peduoviridae</taxon>
        <taxon>Maltschvirus</taxon>
        <taxon>Maltschvirus maltsch</taxon>
    </lineage>
</organism>
<sequence>MADLLDIVLGIDTSQIKTAKQEIAELGNSFNSATKSASIFEQAFARAAAQSAKDAAFLRDAVRANQELINTNLGVTNSYKSAEQSASAFGMVLNNIDRASKAFAANFNGVVGITGGRATSNGAGFGALADEIDRLGQKYNSVYASSKLYENTLNELNRAVMLGVISDKQREASLEALNSQMATGTGIFKNYSQQLGNNASRMGTIFQQTGYQVSDFIVQVQSGTNPLVAFSQQATQLVGALYALPPAFLATEVSIIGLEVTVSTLIAGFTIIVPLVTAIAAAFMRSGDSTKKAKEEVDLYTKAVSGLASEIQKNQDKFALFKFGGDQGTASAKQEKESLQKQIKIAEEKLVSNLTSKTSVALDPLGTILSSIENATIGETANLNEQITTLKTKLNLVGAQDEAQRMLNGGLSVAGGLQKAWLLTQQESKRTQEEANGLIADANQKAIYDANQSIMVKRQEAELQRLILEDGKNSNQVYEQKALMAKLAAEQAEREKFAKDGISATEQDLITKAGEQAYIHEKNAGLIEQQTQNAQNLAAAFKDVSSAMKGMTSFIDDMDKALNEVNIKVSLMEKGIKASVAGTVATKQAKLDEVTKGMNEAGFNPAIVGAYSQKGQGLVDQYLTASSKAEELASAQNKKSGPSTDSVENKLKTLYKYLDETRKINSYVTEEEAVALQQRLDTLKLSLDKGLITRSEYLQLESELRVASEQETQDKIEALQSEAASRSLQQRQAFMETYKGISTGNLSDQLGGWSSYFDQLNNLSGGHYKKLAQAAKIFAAGQALVNSYLAYTQVIADPLLPWFAKIGAAAGVLAAGLGAVAAIKGGGSGGGGSSGGGKSVGSMPSSAMGEQTAAPQVVMIQGLKPTDVFTGEQLSTLFDSLYKENRNRGMVFQVAR</sequence>
<evidence type="ECO:0000256" key="1">
    <source>
        <dbReference type="SAM" id="MobiDB-lite"/>
    </source>
</evidence>
<protein>
    <submittedName>
        <fullName evidence="2">Uncharacterized protein</fullName>
    </submittedName>
</protein>
<dbReference type="EMBL" id="LR797814">
    <property type="protein sequence ID" value="CAB4240544.1"/>
    <property type="molecule type" value="Genomic_DNA"/>
</dbReference>
<feature type="region of interest" description="Disordered" evidence="1">
    <location>
        <begin position="827"/>
        <end position="847"/>
    </location>
</feature>
<evidence type="ECO:0000313" key="2">
    <source>
        <dbReference type="EMBL" id="CAB4240544.1"/>
    </source>
</evidence>
<gene>
    <name evidence="2" type="ORF">UFOVP3_38</name>
</gene>
<name>A0A6J5TAP2_9CAUD</name>
<feature type="compositionally biased region" description="Gly residues" evidence="1">
    <location>
        <begin position="827"/>
        <end position="839"/>
    </location>
</feature>
<accession>A0A6J5TAP2</accession>
<proteinExistence type="predicted"/>
<reference evidence="2" key="1">
    <citation type="submission" date="2020-05" db="EMBL/GenBank/DDBJ databases">
        <authorList>
            <person name="Chiriac C."/>
            <person name="Salcher M."/>
            <person name="Ghai R."/>
            <person name="Kavagutti S V."/>
        </authorList>
    </citation>
    <scope>NUCLEOTIDE SEQUENCE</scope>
</reference>